<dbReference type="AlphaFoldDB" id="A0A164T8F0"/>
<sequence length="204" mass="22897">MPPIFFPLLTPRPKKSFSVDRYLLDRSREKFSSLSSVLPSDRSFNGSSSKVVPVLKVDRTGLAGGCGHYTDVSRPPRIPLSDISNYSCLSREQEYLGGSRLKATLQAPNVVTDENGQFRSKVRRCNKDRRALRPLTINLENVVDFDDDVPLSDVLSGLRTDRVRLKTLKRKRTLVVDEIKKKLNFGPAISELPPHNVVGYEDIG</sequence>
<dbReference type="Gramene" id="KZM87196">
    <property type="protein sequence ID" value="KZM87196"/>
    <property type="gene ID" value="DCAR_024330"/>
</dbReference>
<dbReference type="EMBL" id="LNRQ01000007">
    <property type="protein sequence ID" value="KZM87196.1"/>
    <property type="molecule type" value="Genomic_DNA"/>
</dbReference>
<accession>A0A164T8F0</accession>
<gene>
    <name evidence="1" type="ORF">DCAR_024330</name>
</gene>
<name>A0A164T8F0_DAUCS</name>
<evidence type="ECO:0000313" key="1">
    <source>
        <dbReference type="EMBL" id="KZM87196.1"/>
    </source>
</evidence>
<proteinExistence type="predicted"/>
<comment type="caution">
    <text evidence="1">The sequence shown here is derived from an EMBL/GenBank/DDBJ whole genome shotgun (WGS) entry which is preliminary data.</text>
</comment>
<reference evidence="1" key="1">
    <citation type="journal article" date="2016" name="Nat. Genet.">
        <title>A high-quality carrot genome assembly provides new insights into carotenoid accumulation and asterid genome evolution.</title>
        <authorList>
            <person name="Iorizzo M."/>
            <person name="Ellison S."/>
            <person name="Senalik D."/>
            <person name="Zeng P."/>
            <person name="Satapoomin P."/>
            <person name="Huang J."/>
            <person name="Bowman M."/>
            <person name="Iovene M."/>
            <person name="Sanseverino W."/>
            <person name="Cavagnaro P."/>
            <person name="Yildiz M."/>
            <person name="Macko-Podgorni A."/>
            <person name="Moranska E."/>
            <person name="Grzebelus E."/>
            <person name="Grzebelus D."/>
            <person name="Ashrafi H."/>
            <person name="Zheng Z."/>
            <person name="Cheng S."/>
            <person name="Spooner D."/>
            <person name="Van Deynze A."/>
            <person name="Simon P."/>
        </authorList>
    </citation>
    <scope>NUCLEOTIDE SEQUENCE [LARGE SCALE GENOMIC DNA]</scope>
    <source>
        <tissue evidence="1">Leaf</tissue>
    </source>
</reference>
<protein>
    <submittedName>
        <fullName evidence="1">Uncharacterized protein</fullName>
    </submittedName>
</protein>
<organism evidence="1">
    <name type="scientific">Daucus carota subsp. sativus</name>
    <name type="common">Carrot</name>
    <dbReference type="NCBI Taxonomy" id="79200"/>
    <lineage>
        <taxon>Eukaryota</taxon>
        <taxon>Viridiplantae</taxon>
        <taxon>Streptophyta</taxon>
        <taxon>Embryophyta</taxon>
        <taxon>Tracheophyta</taxon>
        <taxon>Spermatophyta</taxon>
        <taxon>Magnoliopsida</taxon>
        <taxon>eudicotyledons</taxon>
        <taxon>Gunneridae</taxon>
        <taxon>Pentapetalae</taxon>
        <taxon>asterids</taxon>
        <taxon>campanulids</taxon>
        <taxon>Apiales</taxon>
        <taxon>Apiaceae</taxon>
        <taxon>Apioideae</taxon>
        <taxon>Scandiceae</taxon>
        <taxon>Daucinae</taxon>
        <taxon>Daucus</taxon>
        <taxon>Daucus sect. Daucus</taxon>
    </lineage>
</organism>